<evidence type="ECO:0000313" key="2">
    <source>
        <dbReference type="Proteomes" id="UP001324380"/>
    </source>
</evidence>
<proteinExistence type="predicted"/>
<name>A0ABZ0TIT3_9SPHI</name>
<sequence length="46" mass="4938">MALLLKQYAGNASTIAFGQKMQKPGCGVSTTALSQIIEFQFIEQSS</sequence>
<dbReference type="EMBL" id="CP139558">
    <property type="protein sequence ID" value="WPU92078.1"/>
    <property type="molecule type" value="Genomic_DNA"/>
</dbReference>
<accession>A0ABZ0TIT3</accession>
<protein>
    <submittedName>
        <fullName evidence="1">Uncharacterized protein</fullName>
    </submittedName>
</protein>
<gene>
    <name evidence="1" type="ORF">SNE25_22415</name>
</gene>
<dbReference type="RefSeq" id="WP_321561244.1">
    <property type="nucleotide sequence ID" value="NZ_CP139558.1"/>
</dbReference>
<organism evidence="1 2">
    <name type="scientific">Mucilaginibacter sabulilitoris</name>
    <dbReference type="NCBI Taxonomy" id="1173583"/>
    <lineage>
        <taxon>Bacteria</taxon>
        <taxon>Pseudomonadati</taxon>
        <taxon>Bacteroidota</taxon>
        <taxon>Sphingobacteriia</taxon>
        <taxon>Sphingobacteriales</taxon>
        <taxon>Sphingobacteriaceae</taxon>
        <taxon>Mucilaginibacter</taxon>
    </lineage>
</organism>
<keyword evidence="2" id="KW-1185">Reference proteome</keyword>
<evidence type="ECO:0000313" key="1">
    <source>
        <dbReference type="EMBL" id="WPU92078.1"/>
    </source>
</evidence>
<dbReference type="Proteomes" id="UP001324380">
    <property type="component" value="Chromosome"/>
</dbReference>
<reference evidence="1 2" key="1">
    <citation type="submission" date="2023-11" db="EMBL/GenBank/DDBJ databases">
        <title>Analysis of the Genomes of Mucilaginibacter gossypii cycad 4 and M. sabulilitoris SNA2: microbes with the potential for plant growth promotion.</title>
        <authorList>
            <person name="Hirsch A.M."/>
            <person name="Humm E."/>
            <person name="Rubbi M."/>
            <person name="Del Vecchio G."/>
            <person name="Ha S.M."/>
            <person name="Pellegrini M."/>
            <person name="Gunsalus R.P."/>
        </authorList>
    </citation>
    <scope>NUCLEOTIDE SEQUENCE [LARGE SCALE GENOMIC DNA]</scope>
    <source>
        <strain evidence="1 2">SNA2</strain>
    </source>
</reference>